<name>A0A9Q2CWF2_9STAP</name>
<feature type="domain" description="CBS" evidence="3">
    <location>
        <begin position="7"/>
        <end position="64"/>
    </location>
</feature>
<keyword evidence="1 2" id="KW-0129">CBS domain</keyword>
<dbReference type="CDD" id="cd04584">
    <property type="entry name" value="CBS_pair_AcuB_like"/>
    <property type="match status" value="1"/>
</dbReference>
<dbReference type="Proteomes" id="UP000579136">
    <property type="component" value="Unassembled WGS sequence"/>
</dbReference>
<dbReference type="EMBL" id="JACHHF010000001">
    <property type="protein sequence ID" value="MBB5175249.1"/>
    <property type="molecule type" value="Genomic_DNA"/>
</dbReference>
<evidence type="ECO:0000313" key="4">
    <source>
        <dbReference type="EMBL" id="MBB5175249.1"/>
    </source>
</evidence>
<reference evidence="4 5" key="1">
    <citation type="submission" date="2020-08" db="EMBL/GenBank/DDBJ databases">
        <title>Genomic Encyclopedia of Type Strains, Phase IV (KMG-IV): sequencing the most valuable type-strain genomes for metagenomic binning, comparative biology and taxonomic classification.</title>
        <authorList>
            <person name="Goeker M."/>
        </authorList>
    </citation>
    <scope>NUCLEOTIDE SEQUENCE [LARGE SCALE GENOMIC DNA]</scope>
    <source>
        <strain evidence="4 5">DSM 19163</strain>
    </source>
</reference>
<dbReference type="InterPro" id="IPR046342">
    <property type="entry name" value="CBS_dom_sf"/>
</dbReference>
<gene>
    <name evidence="4" type="ORF">HNQ45_000107</name>
</gene>
<accession>A0A9Q2CWF2</accession>
<sequence>MLVSRIMTKNVKILSPEHTVNDALNMMNENKIRHIPIVENDEVIGLVTDKDINLALPSILNKDSKTTIHHPLKDIMKTKVMFTSPRDFVEELAVDFLQFDIGAIVVIQSKKLVGIITQTDIMHAFIDITGMNIPGSIIEIDVLDRPGIVYDIGKILYDLNIKAVSITIFDNKEIEGHKFVVIKVNAMNPMFVIKKLKEMGYDVVDPMNRG</sequence>
<evidence type="ECO:0000259" key="3">
    <source>
        <dbReference type="PROSITE" id="PS51371"/>
    </source>
</evidence>
<organism evidence="4 5">
    <name type="scientific">Nosocomiicoccus ampullae</name>
    <dbReference type="NCBI Taxonomy" id="489910"/>
    <lineage>
        <taxon>Bacteria</taxon>
        <taxon>Bacillati</taxon>
        <taxon>Bacillota</taxon>
        <taxon>Bacilli</taxon>
        <taxon>Bacillales</taxon>
        <taxon>Staphylococcaceae</taxon>
        <taxon>Nosocomiicoccus</taxon>
    </lineage>
</organism>
<evidence type="ECO:0000256" key="1">
    <source>
        <dbReference type="ARBA" id="ARBA00023122"/>
    </source>
</evidence>
<dbReference type="InterPro" id="IPR000644">
    <property type="entry name" value="CBS_dom"/>
</dbReference>
<dbReference type="PROSITE" id="PS51371">
    <property type="entry name" value="CBS"/>
    <property type="match status" value="2"/>
</dbReference>
<dbReference type="InterPro" id="IPR051257">
    <property type="entry name" value="Diverse_CBS-Domain"/>
</dbReference>
<dbReference type="SUPFAM" id="SSF54631">
    <property type="entry name" value="CBS-domain pair"/>
    <property type="match status" value="1"/>
</dbReference>
<dbReference type="SUPFAM" id="SSF55021">
    <property type="entry name" value="ACT-like"/>
    <property type="match status" value="1"/>
</dbReference>
<dbReference type="PANTHER" id="PTHR43080:SF2">
    <property type="entry name" value="CBS DOMAIN-CONTAINING PROTEIN"/>
    <property type="match status" value="1"/>
</dbReference>
<dbReference type="AlphaFoldDB" id="A0A9Q2CWF2"/>
<dbReference type="PANTHER" id="PTHR43080">
    <property type="entry name" value="CBS DOMAIN-CONTAINING PROTEIN CBSX3, MITOCHONDRIAL"/>
    <property type="match status" value="1"/>
</dbReference>
<evidence type="ECO:0000313" key="5">
    <source>
        <dbReference type="Proteomes" id="UP000579136"/>
    </source>
</evidence>
<dbReference type="SMART" id="SM00116">
    <property type="entry name" value="CBS"/>
    <property type="match status" value="2"/>
</dbReference>
<dbReference type="InterPro" id="IPR045865">
    <property type="entry name" value="ACT-like_dom_sf"/>
</dbReference>
<dbReference type="Gene3D" id="3.30.70.260">
    <property type="match status" value="1"/>
</dbReference>
<dbReference type="RefSeq" id="WP_183672682.1">
    <property type="nucleotide sequence ID" value="NZ_CBCRYX010000003.1"/>
</dbReference>
<protein>
    <submittedName>
        <fullName evidence="4">Acetoin utilization protein AcuB</fullName>
    </submittedName>
</protein>
<proteinExistence type="predicted"/>
<evidence type="ECO:0000256" key="2">
    <source>
        <dbReference type="PROSITE-ProRule" id="PRU00703"/>
    </source>
</evidence>
<keyword evidence="5" id="KW-1185">Reference proteome</keyword>
<comment type="caution">
    <text evidence="4">The sequence shown here is derived from an EMBL/GenBank/DDBJ whole genome shotgun (WGS) entry which is preliminary data.</text>
</comment>
<dbReference type="Gene3D" id="3.10.580.10">
    <property type="entry name" value="CBS-domain"/>
    <property type="match status" value="1"/>
</dbReference>
<feature type="domain" description="CBS" evidence="3">
    <location>
        <begin position="76"/>
        <end position="133"/>
    </location>
</feature>
<dbReference type="Pfam" id="PF00571">
    <property type="entry name" value="CBS"/>
    <property type="match status" value="2"/>
</dbReference>